<keyword evidence="2" id="KW-1185">Reference proteome</keyword>
<dbReference type="OrthoDB" id="9879719at2"/>
<gene>
    <name evidence="1" type="ORF">B0O95_11228</name>
</gene>
<proteinExistence type="predicted"/>
<evidence type="ECO:0000313" key="2">
    <source>
        <dbReference type="Proteomes" id="UP000243096"/>
    </source>
</evidence>
<evidence type="ECO:0000313" key="1">
    <source>
        <dbReference type="EMBL" id="PPB82851.1"/>
    </source>
</evidence>
<protein>
    <submittedName>
        <fullName evidence="1">Uncharacterized protein</fullName>
    </submittedName>
</protein>
<accession>A0A2P5K806</accession>
<comment type="caution">
    <text evidence="1">The sequence shown here is derived from an EMBL/GenBank/DDBJ whole genome shotgun (WGS) entry which is preliminary data.</text>
</comment>
<organism evidence="1 2">
    <name type="scientific">Mycetohabitans endofungorum</name>
    <dbReference type="NCBI Taxonomy" id="417203"/>
    <lineage>
        <taxon>Bacteria</taxon>
        <taxon>Pseudomonadati</taxon>
        <taxon>Pseudomonadota</taxon>
        <taxon>Betaproteobacteria</taxon>
        <taxon>Burkholderiales</taxon>
        <taxon>Burkholderiaceae</taxon>
        <taxon>Mycetohabitans</taxon>
    </lineage>
</organism>
<reference evidence="1 2" key="1">
    <citation type="submission" date="2018-01" db="EMBL/GenBank/DDBJ databases">
        <title>Genomic Encyclopedia of Type Strains, Phase III (KMG-III): the genomes of soil and plant-associated and newly described type strains.</title>
        <authorList>
            <person name="Whitman W."/>
        </authorList>
    </citation>
    <scope>NUCLEOTIDE SEQUENCE [LARGE SCALE GENOMIC DNA]</scope>
    <source>
        <strain evidence="1 2">HKI456</strain>
    </source>
</reference>
<dbReference type="AlphaFoldDB" id="A0A2P5K806"/>
<dbReference type="Proteomes" id="UP000243096">
    <property type="component" value="Unassembled WGS sequence"/>
</dbReference>
<name>A0A2P5K806_9BURK</name>
<sequence>MHGDLPEVASDVRSADAKRILEVETQHGQTKTWAKLLAFCPGKLPTLRDALVKIGAWTFSIQARVARIFRSDCFLYI</sequence>
<dbReference type="EMBL" id="PRDW01000012">
    <property type="protein sequence ID" value="PPB82851.1"/>
    <property type="molecule type" value="Genomic_DNA"/>
</dbReference>
<dbReference type="RefSeq" id="WP_146064064.1">
    <property type="nucleotide sequence ID" value="NZ_CP062179.1"/>
</dbReference>